<dbReference type="EMBL" id="JABFAI010000001">
    <property type="protein sequence ID" value="KAF4961701.1"/>
    <property type="molecule type" value="Genomic_DNA"/>
</dbReference>
<evidence type="ECO:0000256" key="1">
    <source>
        <dbReference type="SAM" id="MobiDB-lite"/>
    </source>
</evidence>
<gene>
    <name evidence="2" type="ORF">FGADI_64</name>
</gene>
<accession>A0A8H4TPH4</accession>
<name>A0A8H4TPH4_9HYPO</name>
<feature type="region of interest" description="Disordered" evidence="1">
    <location>
        <begin position="1"/>
        <end position="26"/>
    </location>
</feature>
<dbReference type="AlphaFoldDB" id="A0A8H4TPH4"/>
<evidence type="ECO:0000313" key="3">
    <source>
        <dbReference type="Proteomes" id="UP000604273"/>
    </source>
</evidence>
<proteinExistence type="predicted"/>
<sequence>MNTYMNPCPKRSKLPPGTQHSSTNSKALNLSRHLQNAEVQPNHPCTTARGTLRVLRRRHPPSPEELAPSASFNVDVAAPPAALIDIWEGVSSGAQSFSLESDGKIAFDAPQGFRVRLDLIEIGNGCIERIHVAEPFRGASVASMSDLLRLRAVTVVERGSDGEVDDFRWLLECVARGGQVLPGLDNQELEYVMGAGACLGVLDRLVLTAVLGANNGAAACSLL</sequence>
<reference evidence="2" key="2">
    <citation type="submission" date="2020-05" db="EMBL/GenBank/DDBJ databases">
        <authorList>
            <person name="Kim H.-S."/>
            <person name="Proctor R.H."/>
            <person name="Brown D.W."/>
        </authorList>
    </citation>
    <scope>NUCLEOTIDE SEQUENCE</scope>
    <source>
        <strain evidence="2">NRRL 45417</strain>
    </source>
</reference>
<keyword evidence="3" id="KW-1185">Reference proteome</keyword>
<dbReference type="OrthoDB" id="5418922at2759"/>
<protein>
    <submittedName>
        <fullName evidence="2">Uncharacterized protein</fullName>
    </submittedName>
</protein>
<organism evidence="2 3">
    <name type="scientific">Fusarium gaditjirri</name>
    <dbReference type="NCBI Taxonomy" id="282569"/>
    <lineage>
        <taxon>Eukaryota</taxon>
        <taxon>Fungi</taxon>
        <taxon>Dikarya</taxon>
        <taxon>Ascomycota</taxon>
        <taxon>Pezizomycotina</taxon>
        <taxon>Sordariomycetes</taxon>
        <taxon>Hypocreomycetidae</taxon>
        <taxon>Hypocreales</taxon>
        <taxon>Nectriaceae</taxon>
        <taxon>Fusarium</taxon>
        <taxon>Fusarium nisikadoi species complex</taxon>
    </lineage>
</organism>
<reference evidence="2" key="1">
    <citation type="journal article" date="2020" name="BMC Genomics">
        <title>Correction to: Identification and distribution of gene clusters required for synthesis of sphingolipid metabolism inhibitors in diverse species of the filamentous fungus Fusarium.</title>
        <authorList>
            <person name="Kim H.S."/>
            <person name="Lohmar J.M."/>
            <person name="Busman M."/>
            <person name="Brown D.W."/>
            <person name="Naumann T.A."/>
            <person name="Divon H.H."/>
            <person name="Lysoe E."/>
            <person name="Uhlig S."/>
            <person name="Proctor R.H."/>
        </authorList>
    </citation>
    <scope>NUCLEOTIDE SEQUENCE</scope>
    <source>
        <strain evidence="2">NRRL 45417</strain>
    </source>
</reference>
<comment type="caution">
    <text evidence="2">The sequence shown here is derived from an EMBL/GenBank/DDBJ whole genome shotgun (WGS) entry which is preliminary data.</text>
</comment>
<evidence type="ECO:0000313" key="2">
    <source>
        <dbReference type="EMBL" id="KAF4961701.1"/>
    </source>
</evidence>
<dbReference type="Proteomes" id="UP000604273">
    <property type="component" value="Unassembled WGS sequence"/>
</dbReference>